<proteinExistence type="predicted"/>
<feature type="domain" description="DUF6036" evidence="1">
    <location>
        <begin position="6"/>
        <end position="164"/>
    </location>
</feature>
<sequence length="175" mass="20370">MAKILDKLEIPYVITGGMAVSVWGRPRSTMDIDIIVKLEPKNVQMLIKELLNIDKDVYVSEDAIKEALERKGEFNFIDPNTQLKVDFWIVKNIFNQQEIQRAVPQEFEGYHVQFVSPEDLILSKLLWHQESYSTKQLDDIKSVLAISKVDMEYIKNWAEKQDTIEILNTLLSEIK</sequence>
<protein>
    <recommendedName>
        <fullName evidence="1">DUF6036 domain-containing protein</fullName>
    </recommendedName>
</protein>
<dbReference type="InterPro" id="IPR043519">
    <property type="entry name" value="NT_sf"/>
</dbReference>
<gene>
    <name evidence="2" type="ORF">A2908_03005</name>
</gene>
<comment type="caution">
    <text evidence="2">The sequence shown here is derived from an EMBL/GenBank/DDBJ whole genome shotgun (WGS) entry which is preliminary data.</text>
</comment>
<dbReference type="Pfam" id="PF19502">
    <property type="entry name" value="DUF6036"/>
    <property type="match status" value="1"/>
</dbReference>
<name>A0A1G2IE03_9BACT</name>
<dbReference type="SUPFAM" id="SSF81301">
    <property type="entry name" value="Nucleotidyltransferase"/>
    <property type="match status" value="1"/>
</dbReference>
<evidence type="ECO:0000313" key="2">
    <source>
        <dbReference type="EMBL" id="OGZ72388.1"/>
    </source>
</evidence>
<dbReference type="EMBL" id="MHPA01000027">
    <property type="protein sequence ID" value="OGZ72388.1"/>
    <property type="molecule type" value="Genomic_DNA"/>
</dbReference>
<dbReference type="AlphaFoldDB" id="A0A1G2IE03"/>
<accession>A0A1G2IE03</accession>
<reference evidence="2 3" key="1">
    <citation type="journal article" date="2016" name="Nat. Commun.">
        <title>Thousands of microbial genomes shed light on interconnected biogeochemical processes in an aquifer system.</title>
        <authorList>
            <person name="Anantharaman K."/>
            <person name="Brown C.T."/>
            <person name="Hug L.A."/>
            <person name="Sharon I."/>
            <person name="Castelle C.J."/>
            <person name="Probst A.J."/>
            <person name="Thomas B.C."/>
            <person name="Singh A."/>
            <person name="Wilkins M.J."/>
            <person name="Karaoz U."/>
            <person name="Brodie E.L."/>
            <person name="Williams K.H."/>
            <person name="Hubbard S.S."/>
            <person name="Banfield J.F."/>
        </authorList>
    </citation>
    <scope>NUCLEOTIDE SEQUENCE [LARGE SCALE GENOMIC DNA]</scope>
</reference>
<dbReference type="Proteomes" id="UP000176774">
    <property type="component" value="Unassembled WGS sequence"/>
</dbReference>
<organism evidence="2 3">
    <name type="scientific">Candidatus Staskawiczbacteria bacterium RIFCSPLOWO2_01_FULL_38_12b</name>
    <dbReference type="NCBI Taxonomy" id="1802214"/>
    <lineage>
        <taxon>Bacteria</taxon>
        <taxon>Candidatus Staskawicziibacteriota</taxon>
    </lineage>
</organism>
<evidence type="ECO:0000313" key="3">
    <source>
        <dbReference type="Proteomes" id="UP000176774"/>
    </source>
</evidence>
<dbReference type="InterPro" id="IPR045792">
    <property type="entry name" value="DUF6036"/>
</dbReference>
<evidence type="ECO:0000259" key="1">
    <source>
        <dbReference type="Pfam" id="PF19502"/>
    </source>
</evidence>
<dbReference type="Gene3D" id="3.30.460.40">
    <property type="match status" value="1"/>
</dbReference>
<dbReference type="STRING" id="1802214.A2908_03005"/>